<organism evidence="1 2">
    <name type="scientific">Candidatus Fimimorpha faecalis</name>
    <dbReference type="NCBI Taxonomy" id="2840824"/>
    <lineage>
        <taxon>Bacteria</taxon>
        <taxon>Bacillati</taxon>
        <taxon>Bacillota</taxon>
        <taxon>Clostridia</taxon>
        <taxon>Eubacteriales</taxon>
        <taxon>Candidatus Fimimorpha</taxon>
    </lineage>
</organism>
<dbReference type="Proteomes" id="UP000824201">
    <property type="component" value="Unassembled WGS sequence"/>
</dbReference>
<dbReference type="Pfam" id="PF14056">
    <property type="entry name" value="DUF4250"/>
    <property type="match status" value="1"/>
</dbReference>
<evidence type="ECO:0000313" key="2">
    <source>
        <dbReference type="Proteomes" id="UP000824201"/>
    </source>
</evidence>
<dbReference type="InterPro" id="IPR025346">
    <property type="entry name" value="DUF4250"/>
</dbReference>
<evidence type="ECO:0000313" key="1">
    <source>
        <dbReference type="EMBL" id="HIR89412.1"/>
    </source>
</evidence>
<dbReference type="EMBL" id="DVHN01000139">
    <property type="protein sequence ID" value="HIR89412.1"/>
    <property type="molecule type" value="Genomic_DNA"/>
</dbReference>
<sequence>MNIPTDPVILLSYINTKLRDYYSSLDAFCEDTGCDKLDITAKLSAINYIYDEARNQFV</sequence>
<name>A0A9D1EFI8_9FIRM</name>
<protein>
    <submittedName>
        <fullName evidence="1">DUF4250 domain-containing protein</fullName>
    </submittedName>
</protein>
<dbReference type="AlphaFoldDB" id="A0A9D1EFI8"/>
<reference evidence="1" key="2">
    <citation type="journal article" date="2021" name="PeerJ">
        <title>Extensive microbial diversity within the chicken gut microbiome revealed by metagenomics and culture.</title>
        <authorList>
            <person name="Gilroy R."/>
            <person name="Ravi A."/>
            <person name="Getino M."/>
            <person name="Pursley I."/>
            <person name="Horton D.L."/>
            <person name="Alikhan N.F."/>
            <person name="Baker D."/>
            <person name="Gharbi K."/>
            <person name="Hall N."/>
            <person name="Watson M."/>
            <person name="Adriaenssens E.M."/>
            <person name="Foster-Nyarko E."/>
            <person name="Jarju S."/>
            <person name="Secka A."/>
            <person name="Antonio M."/>
            <person name="Oren A."/>
            <person name="Chaudhuri R.R."/>
            <person name="La Ragione R."/>
            <person name="Hildebrand F."/>
            <person name="Pallen M.J."/>
        </authorList>
    </citation>
    <scope>NUCLEOTIDE SEQUENCE</scope>
    <source>
        <strain evidence="1">ChiW13-3771</strain>
    </source>
</reference>
<gene>
    <name evidence="1" type="ORF">IAC96_10710</name>
</gene>
<reference evidence="1" key="1">
    <citation type="submission" date="2020-10" db="EMBL/GenBank/DDBJ databases">
        <authorList>
            <person name="Gilroy R."/>
        </authorList>
    </citation>
    <scope>NUCLEOTIDE SEQUENCE</scope>
    <source>
        <strain evidence="1">ChiW13-3771</strain>
    </source>
</reference>
<proteinExistence type="predicted"/>
<comment type="caution">
    <text evidence="1">The sequence shown here is derived from an EMBL/GenBank/DDBJ whole genome shotgun (WGS) entry which is preliminary data.</text>
</comment>
<accession>A0A9D1EFI8</accession>